<dbReference type="AlphaFoldDB" id="A0AAV6VB64"/>
<name>A0AAV6VB64_9ARAC</name>
<accession>A0AAV6VB64</accession>
<sequence length="86" mass="9658">MTLTSHQIFRPSIKPALTKQPAQCPISISQINQSRRGIPSLIKHVTYQRGVHHERSLHTTGRSKMSVGSASPWLLSLVALLTHFYQ</sequence>
<evidence type="ECO:0000313" key="1">
    <source>
        <dbReference type="EMBL" id="KAG8193596.1"/>
    </source>
</evidence>
<dbReference type="Proteomes" id="UP000827092">
    <property type="component" value="Unassembled WGS sequence"/>
</dbReference>
<organism evidence="1 2">
    <name type="scientific">Oedothorax gibbosus</name>
    <dbReference type="NCBI Taxonomy" id="931172"/>
    <lineage>
        <taxon>Eukaryota</taxon>
        <taxon>Metazoa</taxon>
        <taxon>Ecdysozoa</taxon>
        <taxon>Arthropoda</taxon>
        <taxon>Chelicerata</taxon>
        <taxon>Arachnida</taxon>
        <taxon>Araneae</taxon>
        <taxon>Araneomorphae</taxon>
        <taxon>Entelegynae</taxon>
        <taxon>Araneoidea</taxon>
        <taxon>Linyphiidae</taxon>
        <taxon>Erigoninae</taxon>
        <taxon>Oedothorax</taxon>
    </lineage>
</organism>
<gene>
    <name evidence="1" type="ORF">JTE90_000230</name>
</gene>
<evidence type="ECO:0000313" key="2">
    <source>
        <dbReference type="Proteomes" id="UP000827092"/>
    </source>
</evidence>
<protein>
    <submittedName>
        <fullName evidence="1">Uncharacterized protein</fullName>
    </submittedName>
</protein>
<comment type="caution">
    <text evidence="1">The sequence shown here is derived from an EMBL/GenBank/DDBJ whole genome shotgun (WGS) entry which is preliminary data.</text>
</comment>
<keyword evidence="2" id="KW-1185">Reference proteome</keyword>
<dbReference type="EMBL" id="JAFNEN010000118">
    <property type="protein sequence ID" value="KAG8193596.1"/>
    <property type="molecule type" value="Genomic_DNA"/>
</dbReference>
<reference evidence="1 2" key="1">
    <citation type="journal article" date="2022" name="Nat. Ecol. Evol.">
        <title>A masculinizing supergene underlies an exaggerated male reproductive morph in a spider.</title>
        <authorList>
            <person name="Hendrickx F."/>
            <person name="De Corte Z."/>
            <person name="Sonet G."/>
            <person name="Van Belleghem S.M."/>
            <person name="Kostlbacher S."/>
            <person name="Vangestel C."/>
        </authorList>
    </citation>
    <scope>NUCLEOTIDE SEQUENCE [LARGE SCALE GENOMIC DNA]</scope>
    <source>
        <strain evidence="1">W744_W776</strain>
    </source>
</reference>
<proteinExistence type="predicted"/>